<dbReference type="InterPro" id="IPR029491">
    <property type="entry name" value="Helicase_HTH"/>
</dbReference>
<evidence type="ECO:0000259" key="18">
    <source>
        <dbReference type="PROSITE" id="PS51192"/>
    </source>
</evidence>
<gene>
    <name evidence="20" type="primary">recQ</name>
    <name evidence="20" type="ORF">K4G66_02575</name>
</gene>
<keyword evidence="12" id="KW-0233">DNA recombination</keyword>
<dbReference type="CDD" id="cd18794">
    <property type="entry name" value="SF2_C_RecQ"/>
    <property type="match status" value="1"/>
</dbReference>
<evidence type="ECO:0000259" key="17">
    <source>
        <dbReference type="PROSITE" id="PS50967"/>
    </source>
</evidence>
<evidence type="ECO:0000256" key="6">
    <source>
        <dbReference type="ARBA" id="ARBA00022763"/>
    </source>
</evidence>
<evidence type="ECO:0000256" key="14">
    <source>
        <dbReference type="ARBA" id="ARBA00023235"/>
    </source>
</evidence>
<dbReference type="EMBL" id="CP120682">
    <property type="protein sequence ID" value="WKN37595.1"/>
    <property type="molecule type" value="Genomic_DNA"/>
</dbReference>
<keyword evidence="13" id="KW-0234">DNA repair</keyword>
<evidence type="ECO:0000256" key="2">
    <source>
        <dbReference type="ARBA" id="ARBA00001947"/>
    </source>
</evidence>
<comment type="cofactor">
    <cofactor evidence="2">
        <name>Zn(2+)</name>
        <dbReference type="ChEBI" id="CHEBI:29105"/>
    </cofactor>
</comment>
<dbReference type="FunFam" id="3.40.50.300:FF:000296">
    <property type="entry name" value="ATP-dependent DNA helicase RecQ"/>
    <property type="match status" value="1"/>
</dbReference>
<dbReference type="AlphaFoldDB" id="A0AA49GMI7"/>
<sequence>MQKKVSTAQLLQTLETYFGYKAYRKNQEQIIKTILAGQDTMVLMPTGGGKSLCYQIPALLLDGITVVVSPLISLMKDQVDALRVNGIAAAYLNSSLSSDEQTHVFRQLKNGELKLLYLAPERLISNENRFIDFLKSINISLLAIDEAHCISQWGHDFRPEYRMLADVKIALNNIPTIALTATADPITQKDILDKLQLRQPHVFISSFNRENIHYRVAPKRHSYNQLIDFLSERRNESGIIYVLSRASAESLADRLTQEGFPAKPYHAKLESTIKEQHQEEFLRDETSIIVATVAFGMGINKSNVRFVVHMDLPKNIEGYYQETGRAGRDGLKSEALLFYSYADVIKLQGFVEVEGNAAQSRILQEKLQQMAAFGDLRSCRRKFLLNYFGEEAPDYCGNCDVCLNEYKTFDGTVLAQKALSAVARLEERFGVSYVIDFLRGSQSEKIWDQHKQIKTYGAGADISKKDWHRYFNDLLQLEYLQKSDGKFPTLQLTEKSWPVLKGEEKVMLVEAIETQEVATQPSEEPVEEALIAQLKVLRRQLAQQENVPAYVIFSDATLLELATYLPTQPEDLPRISGFGQVKINKYGEAFLDEINQYCIENDLESRMSKLRRKSRKRRSAETKKTDTKQETYDYYCQGKSVEEISRLRGLQTSTICGHLAYYIQNGSLKITELVDPATVTQIEDAIYLHGDTALRPLKEAVDDKITYDEIRLVIGHCRR</sequence>
<dbReference type="SMART" id="SM00956">
    <property type="entry name" value="RQC"/>
    <property type="match status" value="1"/>
</dbReference>
<dbReference type="InterPro" id="IPR027417">
    <property type="entry name" value="P-loop_NTPase"/>
</dbReference>
<dbReference type="GO" id="GO:0005524">
    <property type="term" value="F:ATP binding"/>
    <property type="evidence" value="ECO:0007669"/>
    <property type="project" value="UniProtKB-KW"/>
</dbReference>
<dbReference type="GO" id="GO:0016787">
    <property type="term" value="F:hydrolase activity"/>
    <property type="evidence" value="ECO:0007669"/>
    <property type="project" value="UniProtKB-KW"/>
</dbReference>
<keyword evidence="10" id="KW-0067">ATP-binding</keyword>
<dbReference type="SUPFAM" id="SSF52540">
    <property type="entry name" value="P-loop containing nucleoside triphosphate hydrolases"/>
    <property type="match status" value="1"/>
</dbReference>
<proteinExistence type="inferred from homology"/>
<keyword evidence="14" id="KW-0413">Isomerase</keyword>
<dbReference type="InterPro" id="IPR002121">
    <property type="entry name" value="HRDC_dom"/>
</dbReference>
<dbReference type="InterPro" id="IPR036390">
    <property type="entry name" value="WH_DNA-bd_sf"/>
</dbReference>
<dbReference type="PROSITE" id="PS51194">
    <property type="entry name" value="HELICASE_CTER"/>
    <property type="match status" value="1"/>
</dbReference>
<dbReference type="FunFam" id="3.40.50.300:FF:000156">
    <property type="entry name" value="ATP-dependent DNA helicase recQ"/>
    <property type="match status" value="1"/>
</dbReference>
<dbReference type="PROSITE" id="PS50967">
    <property type="entry name" value="HRDC"/>
    <property type="match status" value="1"/>
</dbReference>
<dbReference type="Pfam" id="PF14493">
    <property type="entry name" value="HTH_40"/>
    <property type="match status" value="1"/>
</dbReference>
<dbReference type="NCBIfam" id="TIGR00614">
    <property type="entry name" value="recQ_fam"/>
    <property type="match status" value="1"/>
</dbReference>
<protein>
    <recommendedName>
        <fullName evidence="16">DNA helicase RecQ</fullName>
        <ecNumber evidence="16">5.6.2.4</ecNumber>
    </recommendedName>
</protein>
<dbReference type="CDD" id="cd17920">
    <property type="entry name" value="DEXHc_RecQ"/>
    <property type="match status" value="1"/>
</dbReference>
<dbReference type="GO" id="GO:0006281">
    <property type="term" value="P:DNA repair"/>
    <property type="evidence" value="ECO:0007669"/>
    <property type="project" value="UniProtKB-KW"/>
</dbReference>
<feature type="domain" description="Helicase ATP-binding" evidence="18">
    <location>
        <begin position="31"/>
        <end position="201"/>
    </location>
</feature>
<evidence type="ECO:0000256" key="7">
    <source>
        <dbReference type="ARBA" id="ARBA00022801"/>
    </source>
</evidence>
<dbReference type="GO" id="GO:0030894">
    <property type="term" value="C:replisome"/>
    <property type="evidence" value="ECO:0007669"/>
    <property type="project" value="TreeGrafter"/>
</dbReference>
<dbReference type="SUPFAM" id="SSF46785">
    <property type="entry name" value="Winged helix' DNA-binding domain"/>
    <property type="match status" value="1"/>
</dbReference>
<dbReference type="Gene3D" id="3.40.50.300">
    <property type="entry name" value="P-loop containing nucleotide triphosphate hydrolases"/>
    <property type="match status" value="2"/>
</dbReference>
<dbReference type="Pfam" id="PF00570">
    <property type="entry name" value="HRDC"/>
    <property type="match status" value="1"/>
</dbReference>
<dbReference type="NCBIfam" id="TIGR01389">
    <property type="entry name" value="recQ"/>
    <property type="match status" value="1"/>
</dbReference>
<dbReference type="GO" id="GO:0006310">
    <property type="term" value="P:DNA recombination"/>
    <property type="evidence" value="ECO:0007669"/>
    <property type="project" value="UniProtKB-UniRule"/>
</dbReference>
<evidence type="ECO:0000256" key="5">
    <source>
        <dbReference type="ARBA" id="ARBA00022741"/>
    </source>
</evidence>
<evidence type="ECO:0000256" key="16">
    <source>
        <dbReference type="NCBIfam" id="TIGR01389"/>
    </source>
</evidence>
<evidence type="ECO:0000256" key="10">
    <source>
        <dbReference type="ARBA" id="ARBA00022840"/>
    </source>
</evidence>
<dbReference type="Gene3D" id="1.10.10.10">
    <property type="entry name" value="Winged helix-like DNA-binding domain superfamily/Winged helix DNA-binding domain"/>
    <property type="match status" value="1"/>
</dbReference>
<dbReference type="PANTHER" id="PTHR13710">
    <property type="entry name" value="DNA HELICASE RECQ FAMILY MEMBER"/>
    <property type="match status" value="1"/>
</dbReference>
<dbReference type="InterPro" id="IPR018982">
    <property type="entry name" value="RQC_domain"/>
</dbReference>
<dbReference type="PROSITE" id="PS51192">
    <property type="entry name" value="HELICASE_ATP_BIND_1"/>
    <property type="match status" value="1"/>
</dbReference>
<keyword evidence="9" id="KW-0862">Zinc</keyword>
<evidence type="ECO:0000256" key="4">
    <source>
        <dbReference type="ARBA" id="ARBA00022723"/>
    </source>
</evidence>
<dbReference type="InterPro" id="IPR001650">
    <property type="entry name" value="Helicase_C-like"/>
</dbReference>
<dbReference type="GO" id="GO:0003677">
    <property type="term" value="F:DNA binding"/>
    <property type="evidence" value="ECO:0007669"/>
    <property type="project" value="UniProtKB-KW"/>
</dbReference>
<dbReference type="InterPro" id="IPR036388">
    <property type="entry name" value="WH-like_DNA-bd_sf"/>
</dbReference>
<accession>A0AA49GMI7</accession>
<evidence type="ECO:0000259" key="19">
    <source>
        <dbReference type="PROSITE" id="PS51194"/>
    </source>
</evidence>
<evidence type="ECO:0000256" key="9">
    <source>
        <dbReference type="ARBA" id="ARBA00022833"/>
    </source>
</evidence>
<evidence type="ECO:0000256" key="12">
    <source>
        <dbReference type="ARBA" id="ARBA00023172"/>
    </source>
</evidence>
<comment type="catalytic activity">
    <reaction evidence="15">
        <text>Couples ATP hydrolysis with the unwinding of duplex DNA by translocating in the 3'-5' direction.</text>
        <dbReference type="EC" id="5.6.2.4"/>
    </reaction>
</comment>
<dbReference type="GO" id="GO:0006260">
    <property type="term" value="P:DNA replication"/>
    <property type="evidence" value="ECO:0007669"/>
    <property type="project" value="InterPro"/>
</dbReference>
<dbReference type="GO" id="GO:0005737">
    <property type="term" value="C:cytoplasm"/>
    <property type="evidence" value="ECO:0007669"/>
    <property type="project" value="TreeGrafter"/>
</dbReference>
<feature type="domain" description="HRDC" evidence="17">
    <location>
        <begin position="524"/>
        <end position="604"/>
    </location>
</feature>
<dbReference type="InterPro" id="IPR011545">
    <property type="entry name" value="DEAD/DEAH_box_helicase_dom"/>
</dbReference>
<dbReference type="SMART" id="SM00341">
    <property type="entry name" value="HRDC"/>
    <property type="match status" value="1"/>
</dbReference>
<organism evidence="20">
    <name type="scientific">Roseihalotalea indica</name>
    <dbReference type="NCBI Taxonomy" id="2867963"/>
    <lineage>
        <taxon>Bacteria</taxon>
        <taxon>Pseudomonadati</taxon>
        <taxon>Bacteroidota</taxon>
        <taxon>Cytophagia</taxon>
        <taxon>Cytophagales</taxon>
        <taxon>Catalimonadaceae</taxon>
        <taxon>Roseihalotalea</taxon>
    </lineage>
</organism>
<dbReference type="InterPro" id="IPR014001">
    <property type="entry name" value="Helicase_ATP-bd"/>
</dbReference>
<evidence type="ECO:0000256" key="3">
    <source>
        <dbReference type="ARBA" id="ARBA00005446"/>
    </source>
</evidence>
<dbReference type="GO" id="GO:0009432">
    <property type="term" value="P:SOS response"/>
    <property type="evidence" value="ECO:0007669"/>
    <property type="project" value="UniProtKB-UniRule"/>
</dbReference>
<dbReference type="InterPro" id="IPR006293">
    <property type="entry name" value="DNA_helicase_ATP-dep_RecQ_bac"/>
</dbReference>
<keyword evidence="4" id="KW-0479">Metal-binding</keyword>
<dbReference type="GO" id="GO:0009378">
    <property type="term" value="F:four-way junction helicase activity"/>
    <property type="evidence" value="ECO:0007669"/>
    <property type="project" value="TreeGrafter"/>
</dbReference>
<dbReference type="SUPFAM" id="SSF47819">
    <property type="entry name" value="HRDC-like"/>
    <property type="match status" value="1"/>
</dbReference>
<dbReference type="PANTHER" id="PTHR13710:SF105">
    <property type="entry name" value="ATP-DEPENDENT DNA HELICASE Q1"/>
    <property type="match status" value="1"/>
</dbReference>
<keyword evidence="8 20" id="KW-0347">Helicase</keyword>
<evidence type="ECO:0000256" key="15">
    <source>
        <dbReference type="ARBA" id="ARBA00034617"/>
    </source>
</evidence>
<dbReference type="InterPro" id="IPR044876">
    <property type="entry name" value="HRDC_dom_sf"/>
</dbReference>
<evidence type="ECO:0000256" key="13">
    <source>
        <dbReference type="ARBA" id="ARBA00023204"/>
    </source>
</evidence>
<dbReference type="GO" id="GO:0043590">
    <property type="term" value="C:bacterial nucleoid"/>
    <property type="evidence" value="ECO:0007669"/>
    <property type="project" value="TreeGrafter"/>
</dbReference>
<name>A0AA49GMI7_9BACT</name>
<dbReference type="SMART" id="SM00490">
    <property type="entry name" value="HELICc"/>
    <property type="match status" value="1"/>
</dbReference>
<evidence type="ECO:0000313" key="20">
    <source>
        <dbReference type="EMBL" id="WKN37595.1"/>
    </source>
</evidence>
<keyword evidence="11" id="KW-0238">DNA-binding</keyword>
<dbReference type="InterPro" id="IPR032284">
    <property type="entry name" value="RecQ_Zn-bd"/>
</dbReference>
<keyword evidence="7 20" id="KW-0378">Hydrolase</keyword>
<dbReference type="Gene3D" id="1.10.150.80">
    <property type="entry name" value="HRDC domain"/>
    <property type="match status" value="1"/>
</dbReference>
<dbReference type="InterPro" id="IPR010997">
    <property type="entry name" value="HRDC-like_sf"/>
</dbReference>
<keyword evidence="5" id="KW-0547">Nucleotide-binding</keyword>
<dbReference type="GO" id="GO:0043138">
    <property type="term" value="F:3'-5' DNA helicase activity"/>
    <property type="evidence" value="ECO:0007669"/>
    <property type="project" value="UniProtKB-EC"/>
</dbReference>
<evidence type="ECO:0000256" key="11">
    <source>
        <dbReference type="ARBA" id="ARBA00023125"/>
    </source>
</evidence>
<dbReference type="SMART" id="SM00487">
    <property type="entry name" value="DEXDc"/>
    <property type="match status" value="1"/>
</dbReference>
<keyword evidence="6" id="KW-0227">DNA damage</keyword>
<reference evidence="20" key="2">
    <citation type="journal article" date="2024" name="Antonie Van Leeuwenhoek">
        <title>Roseihalotalea indica gen. nov., sp. nov., a halophilic Bacteroidetes from mesopelagic Southwest Indian Ocean with higher carbohydrate metabolic potential.</title>
        <authorList>
            <person name="Chen B."/>
            <person name="Zhang M."/>
            <person name="Lin D."/>
            <person name="Ye J."/>
            <person name="Tang K."/>
        </authorList>
    </citation>
    <scope>NUCLEOTIDE SEQUENCE</scope>
    <source>
        <strain evidence="20">TK19036</strain>
    </source>
</reference>
<dbReference type="EC" id="5.6.2.4" evidence="16"/>
<reference evidence="20" key="1">
    <citation type="journal article" date="2023" name="Comput. Struct. Biotechnol. J.">
        <title>Discovery of a novel marine Bacteroidetes with a rich repertoire of carbohydrate-active enzymes.</title>
        <authorList>
            <person name="Chen B."/>
            <person name="Liu G."/>
            <person name="Chen Q."/>
            <person name="Wang H."/>
            <person name="Liu L."/>
            <person name="Tang K."/>
        </authorList>
    </citation>
    <scope>NUCLEOTIDE SEQUENCE</scope>
    <source>
        <strain evidence="20">TK19036</strain>
    </source>
</reference>
<feature type="domain" description="Helicase C-terminal" evidence="19">
    <location>
        <begin position="222"/>
        <end position="374"/>
    </location>
</feature>
<dbReference type="Pfam" id="PF16124">
    <property type="entry name" value="RecQ_Zn_bind"/>
    <property type="match status" value="1"/>
</dbReference>
<comment type="cofactor">
    <cofactor evidence="1">
        <name>Mg(2+)</name>
        <dbReference type="ChEBI" id="CHEBI:18420"/>
    </cofactor>
</comment>
<dbReference type="Pfam" id="PF00270">
    <property type="entry name" value="DEAD"/>
    <property type="match status" value="1"/>
</dbReference>
<dbReference type="Pfam" id="PF00271">
    <property type="entry name" value="Helicase_C"/>
    <property type="match status" value="1"/>
</dbReference>
<evidence type="ECO:0000256" key="1">
    <source>
        <dbReference type="ARBA" id="ARBA00001946"/>
    </source>
</evidence>
<dbReference type="InterPro" id="IPR004589">
    <property type="entry name" value="DNA_helicase_ATP-dep_RecQ"/>
</dbReference>
<dbReference type="GO" id="GO:0046872">
    <property type="term" value="F:metal ion binding"/>
    <property type="evidence" value="ECO:0007669"/>
    <property type="project" value="UniProtKB-KW"/>
</dbReference>
<evidence type="ECO:0000256" key="8">
    <source>
        <dbReference type="ARBA" id="ARBA00022806"/>
    </source>
</evidence>
<dbReference type="Pfam" id="PF09382">
    <property type="entry name" value="RQC"/>
    <property type="match status" value="1"/>
</dbReference>
<comment type="similarity">
    <text evidence="3">Belongs to the helicase family. RecQ subfamily.</text>
</comment>